<feature type="compositionally biased region" description="Acidic residues" evidence="1">
    <location>
        <begin position="336"/>
        <end position="349"/>
    </location>
</feature>
<keyword evidence="2" id="KW-1133">Transmembrane helix</keyword>
<accession>A0A6A5UTW3</accession>
<dbReference type="Proteomes" id="UP000800036">
    <property type="component" value="Unassembled WGS sequence"/>
</dbReference>
<feature type="region of interest" description="Disordered" evidence="1">
    <location>
        <begin position="26"/>
        <end position="49"/>
    </location>
</feature>
<sequence length="349" mass="37628">MSHSNVVRSLDQFTWSNSYSTNANQEPDATGFLSPRPTHSTAAHTQSVGMAGPALTRTTLLTVHYTRTIAATVPTPTLSQDEAKGAVSSTLATSSFTTTTASSTTSLPSASPTPIPNASHPVDPHTRIVVGAFSGALALVLIASLAWHIGVPRIRSYLTGRKANKKAQGDTGQWHRWLKRDREGQLATTRGVGPQDTVSELLDYYTRNSAAPTTGTWPLRSMRPESQPVHELIRFPTFRNSSMRSNSSGSSKATVSTPASVQHDAMRSYETYHRDVERVNLRSDDMNGPYQSSGDVVGVEGDTVVRLRTGSPEPVSIRQTGERAVSKVASLGTSGDSDDEFEEMDLGRK</sequence>
<dbReference type="AlphaFoldDB" id="A0A6A5UTW3"/>
<feature type="transmembrane region" description="Helical" evidence="2">
    <location>
        <begin position="128"/>
        <end position="151"/>
    </location>
</feature>
<feature type="region of interest" description="Disordered" evidence="1">
    <location>
        <begin position="92"/>
        <end position="119"/>
    </location>
</feature>
<evidence type="ECO:0000256" key="2">
    <source>
        <dbReference type="SAM" id="Phobius"/>
    </source>
</evidence>
<feature type="region of interest" description="Disordered" evidence="1">
    <location>
        <begin position="240"/>
        <end position="263"/>
    </location>
</feature>
<reference evidence="3" key="1">
    <citation type="journal article" date="2020" name="Stud. Mycol.">
        <title>101 Dothideomycetes genomes: a test case for predicting lifestyles and emergence of pathogens.</title>
        <authorList>
            <person name="Haridas S."/>
            <person name="Albert R."/>
            <person name="Binder M."/>
            <person name="Bloem J."/>
            <person name="Labutti K."/>
            <person name="Salamov A."/>
            <person name="Andreopoulos B."/>
            <person name="Baker S."/>
            <person name="Barry K."/>
            <person name="Bills G."/>
            <person name="Bluhm B."/>
            <person name="Cannon C."/>
            <person name="Castanera R."/>
            <person name="Culley D."/>
            <person name="Daum C."/>
            <person name="Ezra D."/>
            <person name="Gonzalez J."/>
            <person name="Henrissat B."/>
            <person name="Kuo A."/>
            <person name="Liang C."/>
            <person name="Lipzen A."/>
            <person name="Lutzoni F."/>
            <person name="Magnuson J."/>
            <person name="Mondo S."/>
            <person name="Nolan M."/>
            <person name="Ohm R."/>
            <person name="Pangilinan J."/>
            <person name="Park H.-J."/>
            <person name="Ramirez L."/>
            <person name="Alfaro M."/>
            <person name="Sun H."/>
            <person name="Tritt A."/>
            <person name="Yoshinaga Y."/>
            <person name="Zwiers L.-H."/>
            <person name="Turgeon B."/>
            <person name="Goodwin S."/>
            <person name="Spatafora J."/>
            <person name="Crous P."/>
            <person name="Grigoriev I."/>
        </authorList>
    </citation>
    <scope>NUCLEOTIDE SEQUENCE</scope>
    <source>
        <strain evidence="3">CBS 107.79</strain>
    </source>
</reference>
<evidence type="ECO:0000313" key="3">
    <source>
        <dbReference type="EMBL" id="KAF1968148.1"/>
    </source>
</evidence>
<feature type="region of interest" description="Disordered" evidence="1">
    <location>
        <begin position="307"/>
        <end position="349"/>
    </location>
</feature>
<keyword evidence="4" id="KW-1185">Reference proteome</keyword>
<keyword evidence="2" id="KW-0472">Membrane</keyword>
<feature type="compositionally biased region" description="Low complexity" evidence="1">
    <location>
        <begin position="92"/>
        <end position="112"/>
    </location>
</feature>
<protein>
    <submittedName>
        <fullName evidence="3">Uncharacterized protein</fullName>
    </submittedName>
</protein>
<organism evidence="3 4">
    <name type="scientific">Bimuria novae-zelandiae CBS 107.79</name>
    <dbReference type="NCBI Taxonomy" id="1447943"/>
    <lineage>
        <taxon>Eukaryota</taxon>
        <taxon>Fungi</taxon>
        <taxon>Dikarya</taxon>
        <taxon>Ascomycota</taxon>
        <taxon>Pezizomycotina</taxon>
        <taxon>Dothideomycetes</taxon>
        <taxon>Pleosporomycetidae</taxon>
        <taxon>Pleosporales</taxon>
        <taxon>Massarineae</taxon>
        <taxon>Didymosphaeriaceae</taxon>
        <taxon>Bimuria</taxon>
    </lineage>
</organism>
<proteinExistence type="predicted"/>
<dbReference type="EMBL" id="ML976724">
    <property type="protein sequence ID" value="KAF1968148.1"/>
    <property type="molecule type" value="Genomic_DNA"/>
</dbReference>
<gene>
    <name evidence="3" type="ORF">BU23DRAFT_572663</name>
</gene>
<name>A0A6A5UTW3_9PLEO</name>
<feature type="compositionally biased region" description="Low complexity" evidence="1">
    <location>
        <begin position="240"/>
        <end position="251"/>
    </location>
</feature>
<keyword evidence="2" id="KW-0812">Transmembrane</keyword>
<evidence type="ECO:0000256" key="1">
    <source>
        <dbReference type="SAM" id="MobiDB-lite"/>
    </source>
</evidence>
<evidence type="ECO:0000313" key="4">
    <source>
        <dbReference type="Proteomes" id="UP000800036"/>
    </source>
</evidence>
<feature type="compositionally biased region" description="Polar residues" evidence="1">
    <location>
        <begin position="37"/>
        <end position="48"/>
    </location>
</feature>